<gene>
    <name evidence="2" type="ORF">ERS852481_00312</name>
</gene>
<dbReference type="GO" id="GO:0016740">
    <property type="term" value="F:transferase activity"/>
    <property type="evidence" value="ECO:0007669"/>
    <property type="project" value="UniProtKB-KW"/>
</dbReference>
<evidence type="ECO:0000313" key="3">
    <source>
        <dbReference type="Proteomes" id="UP000095362"/>
    </source>
</evidence>
<keyword evidence="2" id="KW-0808">Transferase</keyword>
<proteinExistence type="predicted"/>
<name>A0A173XJE2_9FIRM</name>
<dbReference type="AlphaFoldDB" id="A0A173XJE2"/>
<sequence length="389" mass="45409">MVGVCIKYMHENYGGILQAYATVSYLENQNIEYELVRYTRKKTMTEALKDVPRLFNAVWFNSRYEGIQRKLSLKKHPDYAKNNEVRMKAFAGFKKGAFKDFSDEYIGYAALCEGGKKYSAVITGSDQLWSPAGLPTNYYNLMFVPDDTLKISIASSFGVKEIPWYQKKRTVQYLNRIEYISMRENRGSEIVKELTGRDVPTILDPVFFLSKNEWLERISNKREINEPYIFAYFLGAKQEYRNEVKKLAHDKGMKVVALRHMDQYVEEDENFGDFAPYDVSPERFLNLLRNAEYVCTDSFHGTAFSILNEKQFVVFNRYAENSSFSKNSRIDTLCVNFGLESRRYKNGMDLSDVVKDDIDYKAVGEKYKNLKQVTDQYLNTVLKEIRKRV</sequence>
<reference evidence="2 3" key="1">
    <citation type="submission" date="2015-09" db="EMBL/GenBank/DDBJ databases">
        <authorList>
            <consortium name="Pathogen Informatics"/>
        </authorList>
    </citation>
    <scope>NUCLEOTIDE SEQUENCE [LARGE SCALE GENOMIC DNA]</scope>
    <source>
        <strain evidence="2 3">2789STDY5834866</strain>
    </source>
</reference>
<evidence type="ECO:0000313" key="2">
    <source>
        <dbReference type="EMBL" id="CUN51971.1"/>
    </source>
</evidence>
<dbReference type="Pfam" id="PF04230">
    <property type="entry name" value="PS_pyruv_trans"/>
    <property type="match status" value="1"/>
</dbReference>
<dbReference type="Proteomes" id="UP000095362">
    <property type="component" value="Unassembled WGS sequence"/>
</dbReference>
<evidence type="ECO:0000259" key="1">
    <source>
        <dbReference type="Pfam" id="PF04230"/>
    </source>
</evidence>
<feature type="domain" description="Polysaccharide pyruvyl transferase" evidence="1">
    <location>
        <begin position="12"/>
        <end position="316"/>
    </location>
</feature>
<protein>
    <submittedName>
        <fullName evidence="2">Polysaccharide pyruvyl transferase</fullName>
    </submittedName>
</protein>
<dbReference type="InterPro" id="IPR007345">
    <property type="entry name" value="Polysacch_pyruvyl_Trfase"/>
</dbReference>
<organism evidence="2 3">
    <name type="scientific">Coprococcus comes</name>
    <dbReference type="NCBI Taxonomy" id="410072"/>
    <lineage>
        <taxon>Bacteria</taxon>
        <taxon>Bacillati</taxon>
        <taxon>Bacillota</taxon>
        <taxon>Clostridia</taxon>
        <taxon>Lachnospirales</taxon>
        <taxon>Lachnospiraceae</taxon>
        <taxon>Coprococcus</taxon>
    </lineage>
</organism>
<accession>A0A173XJE2</accession>
<dbReference type="RefSeq" id="WP_055260473.1">
    <property type="nucleotide sequence ID" value="NZ_CYZK01000002.1"/>
</dbReference>
<dbReference type="EMBL" id="CYZK01000002">
    <property type="protein sequence ID" value="CUN51971.1"/>
    <property type="molecule type" value="Genomic_DNA"/>
</dbReference>